<dbReference type="Gene3D" id="3.20.20.100">
    <property type="entry name" value="NADP-dependent oxidoreductase domain"/>
    <property type="match status" value="1"/>
</dbReference>
<dbReference type="InterPro" id="IPR050523">
    <property type="entry name" value="AKR_Detox_Biosynth"/>
</dbReference>
<evidence type="ECO:0000313" key="4">
    <source>
        <dbReference type="EMBL" id="KAF9495988.1"/>
    </source>
</evidence>
<evidence type="ECO:0000259" key="3">
    <source>
        <dbReference type="Pfam" id="PF00248"/>
    </source>
</evidence>
<dbReference type="PANTHER" id="PTHR43364">
    <property type="entry name" value="NADH-SPECIFIC METHYLGLYOXAL REDUCTASE-RELATED"/>
    <property type="match status" value="1"/>
</dbReference>
<dbReference type="InterPro" id="IPR023210">
    <property type="entry name" value="NADP_OxRdtase_dom"/>
</dbReference>
<reference evidence="4" key="1">
    <citation type="submission" date="2020-11" db="EMBL/GenBank/DDBJ databases">
        <authorList>
            <consortium name="DOE Joint Genome Institute"/>
            <person name="Ahrendt S."/>
            <person name="Riley R."/>
            <person name="Andreopoulos W."/>
            <person name="Labutti K."/>
            <person name="Pangilinan J."/>
            <person name="Ruiz-Duenas F.J."/>
            <person name="Barrasa J.M."/>
            <person name="Sanchez-Garcia M."/>
            <person name="Camarero S."/>
            <person name="Miyauchi S."/>
            <person name="Serrano A."/>
            <person name="Linde D."/>
            <person name="Babiker R."/>
            <person name="Drula E."/>
            <person name="Ayuso-Fernandez I."/>
            <person name="Pacheco R."/>
            <person name="Padilla G."/>
            <person name="Ferreira P."/>
            <person name="Barriuso J."/>
            <person name="Kellner H."/>
            <person name="Castanera R."/>
            <person name="Alfaro M."/>
            <person name="Ramirez L."/>
            <person name="Pisabarro A.G."/>
            <person name="Kuo A."/>
            <person name="Tritt A."/>
            <person name="Lipzen A."/>
            <person name="He G."/>
            <person name="Yan M."/>
            <person name="Ng V."/>
            <person name="Cullen D."/>
            <person name="Martin F."/>
            <person name="Rosso M.-N."/>
            <person name="Henrissat B."/>
            <person name="Hibbett D."/>
            <person name="Martinez A.T."/>
            <person name="Grigoriev I.V."/>
        </authorList>
    </citation>
    <scope>NUCLEOTIDE SEQUENCE</scope>
    <source>
        <strain evidence="4">ATCC 90797</strain>
    </source>
</reference>
<comment type="caution">
    <text evidence="4">The sequence shown here is derived from an EMBL/GenBank/DDBJ whole genome shotgun (WGS) entry which is preliminary data.</text>
</comment>
<evidence type="ECO:0000256" key="2">
    <source>
        <dbReference type="ARBA" id="ARBA00038157"/>
    </source>
</evidence>
<accession>A0A9P5ZZK2</accession>
<keyword evidence="1" id="KW-0560">Oxidoreductase</keyword>
<gene>
    <name evidence="4" type="ORF">BDN71DRAFT_1446680</name>
</gene>
<dbReference type="SUPFAM" id="SSF51430">
    <property type="entry name" value="NAD(P)-linked oxidoreductase"/>
    <property type="match status" value="1"/>
</dbReference>
<dbReference type="GO" id="GO:0016491">
    <property type="term" value="F:oxidoreductase activity"/>
    <property type="evidence" value="ECO:0007669"/>
    <property type="project" value="UniProtKB-KW"/>
</dbReference>
<organism evidence="4 5">
    <name type="scientific">Pleurotus eryngii</name>
    <name type="common">Boletus of the steppes</name>
    <dbReference type="NCBI Taxonomy" id="5323"/>
    <lineage>
        <taxon>Eukaryota</taxon>
        <taxon>Fungi</taxon>
        <taxon>Dikarya</taxon>
        <taxon>Basidiomycota</taxon>
        <taxon>Agaricomycotina</taxon>
        <taxon>Agaricomycetes</taxon>
        <taxon>Agaricomycetidae</taxon>
        <taxon>Agaricales</taxon>
        <taxon>Pleurotineae</taxon>
        <taxon>Pleurotaceae</taxon>
        <taxon>Pleurotus</taxon>
    </lineage>
</organism>
<dbReference type="AlphaFoldDB" id="A0A9P5ZZK2"/>
<dbReference type="Proteomes" id="UP000807025">
    <property type="component" value="Unassembled WGS sequence"/>
</dbReference>
<dbReference type="OrthoDB" id="48988at2759"/>
<feature type="domain" description="NADP-dependent oxidoreductase" evidence="3">
    <location>
        <begin position="53"/>
        <end position="365"/>
    </location>
</feature>
<dbReference type="PANTHER" id="PTHR43364:SF2">
    <property type="entry name" value="ARYL-ALCOHOL DEHYDROGENASE AAD10-RELATED"/>
    <property type="match status" value="1"/>
</dbReference>
<comment type="similarity">
    <text evidence="2">Belongs to the aldo/keto reductase family. Aldo/keto reductase 2 subfamily.</text>
</comment>
<dbReference type="Pfam" id="PF00248">
    <property type="entry name" value="Aldo_ket_red"/>
    <property type="match status" value="1"/>
</dbReference>
<dbReference type="InterPro" id="IPR036812">
    <property type="entry name" value="NAD(P)_OxRdtase_dom_sf"/>
</dbReference>
<keyword evidence="5" id="KW-1185">Reference proteome</keyword>
<name>A0A9P5ZZK2_PLEER</name>
<evidence type="ECO:0000313" key="5">
    <source>
        <dbReference type="Proteomes" id="UP000807025"/>
    </source>
</evidence>
<dbReference type="EMBL" id="MU154556">
    <property type="protein sequence ID" value="KAF9495988.1"/>
    <property type="molecule type" value="Genomic_DNA"/>
</dbReference>
<evidence type="ECO:0000256" key="1">
    <source>
        <dbReference type="ARBA" id="ARBA00023002"/>
    </source>
</evidence>
<protein>
    <submittedName>
        <fullName evidence="4">Aldo/keto reductase</fullName>
    </submittedName>
</protein>
<sequence length="407" mass="45332">MSLRPIFRISHIRSLSSSSHPAMSKLFTPAPPPPSKLGRYRVLSPKAGIYVSPLALGAMSIGDKWDSIGLGAMNKESSFELLDAYYDNGGNFIDTSSNYQDETSEQFIGEWAEKRGIRDQLVIATKYSMNYKRIDPNAKIAVNYVGNHLKNMLLSVEASLKKLRTTYIDILYVHWWGYDTSIEEVMNGLHTLVSQSKVLYLGASNVPAWVVATANQYARDHGKTPFSVYQGSWSIMERSFERDIIPMARKEGLALVPWGVLAGGKLRTDAEEQRRKESGEKGRELRTNLSWERTESEAKISRALGKVASEVGAKSVTAVAIAYVMQKTTHVVPIIGGRKVEHLLANLEALDISLSKDQVEYIEGILPFERGFPYTVIGDETTYTSFVNSVAVIDKQPLPEPIKPKPQ</sequence>
<proteinExistence type="inferred from homology"/>